<evidence type="ECO:0000256" key="1">
    <source>
        <dbReference type="SAM" id="MobiDB-lite"/>
    </source>
</evidence>
<organism evidence="3 4">
    <name type="scientific">[Phormidium ambiguum] IAM M-71</name>
    <dbReference type="NCBI Taxonomy" id="454136"/>
    <lineage>
        <taxon>Bacteria</taxon>
        <taxon>Bacillati</taxon>
        <taxon>Cyanobacteriota</taxon>
        <taxon>Cyanophyceae</taxon>
        <taxon>Oscillatoriophycideae</taxon>
        <taxon>Aerosakkonematales</taxon>
        <taxon>Aerosakkonemataceae</taxon>
        <taxon>Floridanema</taxon>
    </lineage>
</organism>
<feature type="signal peptide" evidence="2">
    <location>
        <begin position="1"/>
        <end position="21"/>
    </location>
</feature>
<comment type="caution">
    <text evidence="3">The sequence shown here is derived from an EMBL/GenBank/DDBJ whole genome shotgun (WGS) entry which is preliminary data.</text>
</comment>
<evidence type="ECO:0000313" key="4">
    <source>
        <dbReference type="Proteomes" id="UP000185860"/>
    </source>
</evidence>
<feature type="compositionally biased region" description="Polar residues" evidence="1">
    <location>
        <begin position="62"/>
        <end position="81"/>
    </location>
</feature>
<dbReference type="EMBL" id="MRCE01000038">
    <property type="protein sequence ID" value="OKH32576.1"/>
    <property type="molecule type" value="Genomic_DNA"/>
</dbReference>
<feature type="chain" id="PRO_5013160366" evidence="2">
    <location>
        <begin position="22"/>
        <end position="153"/>
    </location>
</feature>
<accession>A0A1U7I886</accession>
<reference evidence="3 4" key="1">
    <citation type="submission" date="2016-11" db="EMBL/GenBank/DDBJ databases">
        <title>Draft Genome Sequences of Nine Cyanobacterial Strains from Diverse Habitats.</title>
        <authorList>
            <person name="Zhu T."/>
            <person name="Hou S."/>
            <person name="Lu X."/>
            <person name="Hess W.R."/>
        </authorList>
    </citation>
    <scope>NUCLEOTIDE SEQUENCE [LARGE SCALE GENOMIC DNA]</scope>
    <source>
        <strain evidence="3 4">IAM M-71</strain>
    </source>
</reference>
<dbReference type="RefSeq" id="WP_073596380.1">
    <property type="nucleotide sequence ID" value="NZ_MRCE01000038.1"/>
</dbReference>
<protein>
    <submittedName>
        <fullName evidence="3">Uncharacterized protein</fullName>
    </submittedName>
</protein>
<sequence>MSKFLRTALVILALQPLPALAQTETQYGFPVSDTPPGDLPCYMVTSNRNTLNLGRLCGATPRLNTSQTNTSPTFYSPRNFNSPGSFRSSGSRSSSGRCDTPDDIAADGSRCGGRAASERPGGRSGYSTGSSSSGRSRNSLSQDNPDWRLWGEQ</sequence>
<feature type="compositionally biased region" description="Low complexity" evidence="1">
    <location>
        <begin position="125"/>
        <end position="141"/>
    </location>
</feature>
<dbReference type="Proteomes" id="UP000185860">
    <property type="component" value="Unassembled WGS sequence"/>
</dbReference>
<name>A0A1U7I886_9CYAN</name>
<keyword evidence="2" id="KW-0732">Signal</keyword>
<dbReference type="AlphaFoldDB" id="A0A1U7I886"/>
<feature type="region of interest" description="Disordered" evidence="1">
    <location>
        <begin position="56"/>
        <end position="153"/>
    </location>
</feature>
<proteinExistence type="predicted"/>
<feature type="compositionally biased region" description="Low complexity" evidence="1">
    <location>
        <begin position="82"/>
        <end position="97"/>
    </location>
</feature>
<gene>
    <name evidence="3" type="ORF">NIES2119_25925</name>
</gene>
<evidence type="ECO:0000313" key="3">
    <source>
        <dbReference type="EMBL" id="OKH32576.1"/>
    </source>
</evidence>
<evidence type="ECO:0000256" key="2">
    <source>
        <dbReference type="SAM" id="SignalP"/>
    </source>
</evidence>